<protein>
    <recommendedName>
        <fullName evidence="4">Glycosyltransferase 2-like domain-containing protein</fullName>
    </recommendedName>
</protein>
<dbReference type="GO" id="GO:0004582">
    <property type="term" value="F:dolichyl-phosphate beta-D-mannosyltransferase activity"/>
    <property type="evidence" value="ECO:0007669"/>
    <property type="project" value="InterPro"/>
</dbReference>
<evidence type="ECO:0000256" key="2">
    <source>
        <dbReference type="ARBA" id="ARBA00022676"/>
    </source>
</evidence>
<keyword evidence="3" id="KW-0808">Transferase</keyword>
<dbReference type="InterPro" id="IPR039528">
    <property type="entry name" value="DPM1-like"/>
</dbReference>
<dbReference type="InterPro" id="IPR001173">
    <property type="entry name" value="Glyco_trans_2-like"/>
</dbReference>
<evidence type="ECO:0000256" key="3">
    <source>
        <dbReference type="ARBA" id="ARBA00022679"/>
    </source>
</evidence>
<reference evidence="5" key="1">
    <citation type="submission" date="2018-05" db="EMBL/GenBank/DDBJ databases">
        <authorList>
            <person name="Lanie J.A."/>
            <person name="Ng W.-L."/>
            <person name="Kazmierczak K.M."/>
            <person name="Andrzejewski T.M."/>
            <person name="Davidsen T.M."/>
            <person name="Wayne K.J."/>
            <person name="Tettelin H."/>
            <person name="Glass J.I."/>
            <person name="Rusch D."/>
            <person name="Podicherti R."/>
            <person name="Tsui H.-C.T."/>
            <person name="Winkler M.E."/>
        </authorList>
    </citation>
    <scope>NUCLEOTIDE SEQUENCE</scope>
</reference>
<comment type="similarity">
    <text evidence="1">Belongs to the glycosyltransferase 2 family.</text>
</comment>
<evidence type="ECO:0000313" key="5">
    <source>
        <dbReference type="EMBL" id="SVB11943.1"/>
    </source>
</evidence>
<dbReference type="InterPro" id="IPR029044">
    <property type="entry name" value="Nucleotide-diphossugar_trans"/>
</dbReference>
<dbReference type="EMBL" id="UINC01029360">
    <property type="protein sequence ID" value="SVB11943.1"/>
    <property type="molecule type" value="Genomic_DNA"/>
</dbReference>
<dbReference type="Pfam" id="PF00535">
    <property type="entry name" value="Glycos_transf_2"/>
    <property type="match status" value="1"/>
</dbReference>
<dbReference type="SUPFAM" id="SSF53448">
    <property type="entry name" value="Nucleotide-diphospho-sugar transferases"/>
    <property type="match status" value="1"/>
</dbReference>
<gene>
    <name evidence="5" type="ORF">METZ01_LOCUS164797</name>
</gene>
<dbReference type="Gene3D" id="3.90.550.10">
    <property type="entry name" value="Spore Coat Polysaccharide Biosynthesis Protein SpsA, Chain A"/>
    <property type="match status" value="1"/>
</dbReference>
<dbReference type="PANTHER" id="PTHR43398">
    <property type="entry name" value="DOLICHOL-PHOSPHATE MANNOSYLTRANSFERASE SUBUNIT 1"/>
    <property type="match status" value="1"/>
</dbReference>
<proteinExistence type="inferred from homology"/>
<evidence type="ECO:0000259" key="4">
    <source>
        <dbReference type="Pfam" id="PF00535"/>
    </source>
</evidence>
<name>A0A382BFA9_9ZZZZ</name>
<evidence type="ECO:0000256" key="1">
    <source>
        <dbReference type="ARBA" id="ARBA00006739"/>
    </source>
</evidence>
<dbReference type="AlphaFoldDB" id="A0A382BFA9"/>
<feature type="domain" description="Glycosyltransferase 2-like" evidence="4">
    <location>
        <begin position="11"/>
        <end position="149"/>
    </location>
</feature>
<feature type="non-terminal residue" evidence="5">
    <location>
        <position position="1"/>
    </location>
</feature>
<accession>A0A382BFA9</accession>
<organism evidence="5">
    <name type="scientific">marine metagenome</name>
    <dbReference type="NCBI Taxonomy" id="408172"/>
    <lineage>
        <taxon>unclassified sequences</taxon>
        <taxon>metagenomes</taxon>
        <taxon>ecological metagenomes</taxon>
    </lineage>
</organism>
<sequence>VLLRVAEGVSLPFECLVVVDDDDDPTIKSVAELASGDPRFMAVVNRSGVGPAAAIKAGIRESRAPVVVVTMADGSDDPRSIDDLVRLVERGVVIAAASRYMAGGQQVGAPMVKSLLSRMAGLSLYWLARVGTHDATNSFKAYDRAFLDSVGVDSTHGFEMGLELVAKARRARMPIAEIPTIWLERTIGTSRFRLWEWVPRYLRWYFLAFTRSRIKGGSRGES</sequence>
<dbReference type="PANTHER" id="PTHR43398:SF1">
    <property type="entry name" value="DOLICHOL-PHOSPHATE MANNOSYLTRANSFERASE SUBUNIT 1"/>
    <property type="match status" value="1"/>
</dbReference>
<keyword evidence="2" id="KW-0328">Glycosyltransferase</keyword>